<reference evidence="2" key="1">
    <citation type="submission" date="2015-11" db="EMBL/GenBank/DDBJ databases">
        <title>De novo transcriptome assembly of four potential Pierce s Disease insect vectors from Arizona vineyards.</title>
        <authorList>
            <person name="Tassone E.E."/>
        </authorList>
    </citation>
    <scope>NUCLEOTIDE SEQUENCE</scope>
</reference>
<accession>A0A1B6I4D9</accession>
<gene>
    <name evidence="2" type="ORF">g.3945</name>
</gene>
<sequence length="286" mass="31799">AAQEAVGAATAAQQQRDSQDGSVHCENPPTSSQTVVEQGVKKEQDVSNLQEAIEVNNEKRPDLVDIVKSNYRKIVSNSTEVNTRKPVRVKIVESRANRVDTVRRTRKRSGSQEVLQQVSTLREKNKDNGVKKKGHKNGKGAVKIVCPKCKSLIEPRRFTAHERVCSGKTQYAWCPSCPFLATLVDLVPHVEKSHQKTLTLDNIRKLSKISLRTGLRDLVVFCPSCEGKVDLGLQGGLLTDTELRVQCSSCPLVANLGKFLARNKINKGKDIERKIVKRSLKFNYSS</sequence>
<organism evidence="2">
    <name type="scientific">Homalodisca liturata</name>
    <dbReference type="NCBI Taxonomy" id="320908"/>
    <lineage>
        <taxon>Eukaryota</taxon>
        <taxon>Metazoa</taxon>
        <taxon>Ecdysozoa</taxon>
        <taxon>Arthropoda</taxon>
        <taxon>Hexapoda</taxon>
        <taxon>Insecta</taxon>
        <taxon>Pterygota</taxon>
        <taxon>Neoptera</taxon>
        <taxon>Paraneoptera</taxon>
        <taxon>Hemiptera</taxon>
        <taxon>Auchenorrhyncha</taxon>
        <taxon>Membracoidea</taxon>
        <taxon>Cicadellidae</taxon>
        <taxon>Cicadellinae</taxon>
        <taxon>Proconiini</taxon>
        <taxon>Homalodisca</taxon>
    </lineage>
</organism>
<feature type="region of interest" description="Disordered" evidence="1">
    <location>
        <begin position="1"/>
        <end position="42"/>
    </location>
</feature>
<proteinExistence type="predicted"/>
<dbReference type="EMBL" id="GECU01025932">
    <property type="protein sequence ID" value="JAS81774.1"/>
    <property type="molecule type" value="Transcribed_RNA"/>
</dbReference>
<protein>
    <submittedName>
        <fullName evidence="2">Uncharacterized protein</fullName>
    </submittedName>
</protein>
<dbReference type="SUPFAM" id="SSF49599">
    <property type="entry name" value="TRAF domain-like"/>
    <property type="match status" value="1"/>
</dbReference>
<evidence type="ECO:0000256" key="1">
    <source>
        <dbReference type="SAM" id="MobiDB-lite"/>
    </source>
</evidence>
<feature type="compositionally biased region" description="Low complexity" evidence="1">
    <location>
        <begin position="1"/>
        <end position="15"/>
    </location>
</feature>
<feature type="non-terminal residue" evidence="2">
    <location>
        <position position="1"/>
    </location>
</feature>
<dbReference type="AlphaFoldDB" id="A0A1B6I4D9"/>
<evidence type="ECO:0000313" key="2">
    <source>
        <dbReference type="EMBL" id="JAS81774.1"/>
    </source>
</evidence>
<name>A0A1B6I4D9_9HEMI</name>